<keyword evidence="6 8" id="KW-1133">Transmembrane helix</keyword>
<dbReference type="KEGG" id="grc:GI584_19830"/>
<dbReference type="AlphaFoldDB" id="A0A5Q2TQM3"/>
<dbReference type="GO" id="GO:0005886">
    <property type="term" value="C:plasma membrane"/>
    <property type="evidence" value="ECO:0007669"/>
    <property type="project" value="UniProtKB-SubCell"/>
</dbReference>
<comment type="similarity">
    <text evidence="2">Belongs to the binding-protein-dependent transport system permease family. CysTW subfamily.</text>
</comment>
<evidence type="ECO:0000256" key="6">
    <source>
        <dbReference type="ARBA" id="ARBA00022989"/>
    </source>
</evidence>
<keyword evidence="5 8" id="KW-0812">Transmembrane</keyword>
<keyword evidence="11" id="KW-1185">Reference proteome</keyword>
<evidence type="ECO:0000313" key="11">
    <source>
        <dbReference type="Proteomes" id="UP000339690"/>
    </source>
</evidence>
<dbReference type="CDD" id="cd06261">
    <property type="entry name" value="TM_PBP2"/>
    <property type="match status" value="1"/>
</dbReference>
<feature type="transmembrane region" description="Helical" evidence="8">
    <location>
        <begin position="150"/>
        <end position="178"/>
    </location>
</feature>
<dbReference type="Gene3D" id="1.10.3720.10">
    <property type="entry name" value="MetI-like"/>
    <property type="match status" value="1"/>
</dbReference>
<accession>A0A5Q2TQM3</accession>
<dbReference type="Pfam" id="PF00528">
    <property type="entry name" value="BPD_transp_1"/>
    <property type="match status" value="1"/>
</dbReference>
<dbReference type="Proteomes" id="UP000339690">
    <property type="component" value="Chromosome"/>
</dbReference>
<sequence length="288" mass="32378">MKSERQKVFYWGLLIPTILLLVFFLVTPLLMLAEVSFREVDSYLNIQDTYTFQHYIEVFQSGSYLKTIGTTLFVAFITGLCCIILAYPAAYMLVKAKHAGLRTLLYILLIMPLLISMVVLSFAWIVLLAQNGMINQLLMKMNFINQPIPMLWNLTAVVIALVQVLLPFAALPIANTLGDMDPKLRSASMSLGENRWKTFLRVTLPLSIPGLISGFMIVFSLAAGSYITALLIGGRMQPLLPLTIYQQVIQISNWPFAAALSFTLLVIVAICVLFLGWLLSRWEERVYG</sequence>
<evidence type="ECO:0000256" key="3">
    <source>
        <dbReference type="ARBA" id="ARBA00022448"/>
    </source>
</evidence>
<dbReference type="PANTHER" id="PTHR42929:SF5">
    <property type="entry name" value="ABC TRANSPORTER PERMEASE PROTEIN"/>
    <property type="match status" value="1"/>
</dbReference>
<comment type="subcellular location">
    <subcellularLocation>
        <location evidence="1">Cell membrane</location>
        <topology evidence="1">Multi-pass membrane protein</topology>
    </subcellularLocation>
</comment>
<dbReference type="SUPFAM" id="SSF161098">
    <property type="entry name" value="MetI-like"/>
    <property type="match status" value="1"/>
</dbReference>
<name>A0A5Q2TQM3_9BACI</name>
<dbReference type="InterPro" id="IPR000515">
    <property type="entry name" value="MetI-like"/>
</dbReference>
<evidence type="ECO:0000256" key="1">
    <source>
        <dbReference type="ARBA" id="ARBA00004651"/>
    </source>
</evidence>
<protein>
    <submittedName>
        <fullName evidence="10">ABC transporter permease subunit</fullName>
    </submittedName>
</protein>
<feature type="transmembrane region" description="Helical" evidence="8">
    <location>
        <begin position="72"/>
        <end position="94"/>
    </location>
</feature>
<gene>
    <name evidence="10" type="ORF">GI584_19830</name>
</gene>
<proteinExistence type="inferred from homology"/>
<keyword evidence="4" id="KW-1003">Cell membrane</keyword>
<feature type="transmembrane region" description="Helical" evidence="8">
    <location>
        <begin position="106"/>
        <end position="130"/>
    </location>
</feature>
<keyword evidence="3" id="KW-0813">Transport</keyword>
<feature type="transmembrane region" description="Helical" evidence="8">
    <location>
        <begin position="199"/>
        <end position="232"/>
    </location>
</feature>
<evidence type="ECO:0000256" key="8">
    <source>
        <dbReference type="SAM" id="Phobius"/>
    </source>
</evidence>
<evidence type="ECO:0000256" key="4">
    <source>
        <dbReference type="ARBA" id="ARBA00022475"/>
    </source>
</evidence>
<reference evidence="10 11" key="1">
    <citation type="submission" date="2019-11" db="EMBL/GenBank/DDBJ databases">
        <title>Gracilibacillus salitolerans sp. nov., a moderate halophile isolated from a saline soil in northwest China.</title>
        <authorList>
            <person name="Gan L."/>
        </authorList>
    </citation>
    <scope>NUCLEOTIDE SEQUENCE [LARGE SCALE GENOMIC DNA]</scope>
    <source>
        <strain evidence="10 11">SCU50</strain>
    </source>
</reference>
<evidence type="ECO:0000256" key="7">
    <source>
        <dbReference type="ARBA" id="ARBA00023136"/>
    </source>
</evidence>
<dbReference type="EMBL" id="CP045915">
    <property type="protein sequence ID" value="QGH37075.1"/>
    <property type="molecule type" value="Genomic_DNA"/>
</dbReference>
<dbReference type="InterPro" id="IPR035906">
    <property type="entry name" value="MetI-like_sf"/>
</dbReference>
<evidence type="ECO:0000259" key="9">
    <source>
        <dbReference type="Pfam" id="PF00528"/>
    </source>
</evidence>
<dbReference type="GO" id="GO:0055085">
    <property type="term" value="P:transmembrane transport"/>
    <property type="evidence" value="ECO:0007669"/>
    <property type="project" value="InterPro"/>
</dbReference>
<feature type="transmembrane region" description="Helical" evidence="8">
    <location>
        <begin position="256"/>
        <end position="279"/>
    </location>
</feature>
<feature type="transmembrane region" description="Helical" evidence="8">
    <location>
        <begin position="9"/>
        <end position="33"/>
    </location>
</feature>
<evidence type="ECO:0000256" key="5">
    <source>
        <dbReference type="ARBA" id="ARBA00022692"/>
    </source>
</evidence>
<organism evidence="10 11">
    <name type="scientific">Gracilibacillus salitolerans</name>
    <dbReference type="NCBI Taxonomy" id="2663022"/>
    <lineage>
        <taxon>Bacteria</taxon>
        <taxon>Bacillati</taxon>
        <taxon>Bacillota</taxon>
        <taxon>Bacilli</taxon>
        <taxon>Bacillales</taxon>
        <taxon>Bacillaceae</taxon>
        <taxon>Gracilibacillus</taxon>
    </lineage>
</organism>
<feature type="domain" description="ABC transmembrane type-1" evidence="9">
    <location>
        <begin position="84"/>
        <end position="276"/>
    </location>
</feature>
<evidence type="ECO:0000313" key="10">
    <source>
        <dbReference type="EMBL" id="QGH37075.1"/>
    </source>
</evidence>
<keyword evidence="7 8" id="KW-0472">Membrane</keyword>
<dbReference type="PANTHER" id="PTHR42929">
    <property type="entry name" value="INNER MEMBRANE ABC TRANSPORTER PERMEASE PROTEIN YDCU-RELATED-RELATED"/>
    <property type="match status" value="1"/>
</dbReference>
<evidence type="ECO:0000256" key="2">
    <source>
        <dbReference type="ARBA" id="ARBA00007069"/>
    </source>
</evidence>